<evidence type="ECO:0000313" key="2">
    <source>
        <dbReference type="EMBL" id="MFD2673047.1"/>
    </source>
</evidence>
<name>A0ABW5RG91_9BACL</name>
<gene>
    <name evidence="2" type="ORF">ACFSUC_15865</name>
</gene>
<dbReference type="RefSeq" id="WP_379930603.1">
    <property type="nucleotide sequence ID" value="NZ_JBHUMM010000043.1"/>
</dbReference>
<keyword evidence="1" id="KW-1133">Transmembrane helix</keyword>
<dbReference type="EMBL" id="JBHUMM010000043">
    <property type="protein sequence ID" value="MFD2673047.1"/>
    <property type="molecule type" value="Genomic_DNA"/>
</dbReference>
<reference evidence="3" key="1">
    <citation type="journal article" date="2019" name="Int. J. Syst. Evol. Microbiol.">
        <title>The Global Catalogue of Microorganisms (GCM) 10K type strain sequencing project: providing services to taxonomists for standard genome sequencing and annotation.</title>
        <authorList>
            <consortium name="The Broad Institute Genomics Platform"/>
            <consortium name="The Broad Institute Genome Sequencing Center for Infectious Disease"/>
            <person name="Wu L."/>
            <person name="Ma J."/>
        </authorList>
    </citation>
    <scope>NUCLEOTIDE SEQUENCE [LARGE SCALE GENOMIC DNA]</scope>
    <source>
        <strain evidence="3">KCTC 33676</strain>
    </source>
</reference>
<keyword evidence="1" id="KW-0472">Membrane</keyword>
<comment type="caution">
    <text evidence="2">The sequence shown here is derived from an EMBL/GenBank/DDBJ whole genome shotgun (WGS) entry which is preliminary data.</text>
</comment>
<keyword evidence="1" id="KW-0812">Transmembrane</keyword>
<accession>A0ABW5RG91</accession>
<evidence type="ECO:0000256" key="1">
    <source>
        <dbReference type="SAM" id="Phobius"/>
    </source>
</evidence>
<feature type="transmembrane region" description="Helical" evidence="1">
    <location>
        <begin position="49"/>
        <end position="70"/>
    </location>
</feature>
<protein>
    <submittedName>
        <fullName evidence="2">Uncharacterized protein</fullName>
    </submittedName>
</protein>
<proteinExistence type="predicted"/>
<sequence length="71" mass="7718">MNEIKAEAPLTADQKRIQLVGGAYFFGLDINGNQGGLEMNLTRQQQKTLMILTAAGGMFTIFGVLKLFGIL</sequence>
<keyword evidence="3" id="KW-1185">Reference proteome</keyword>
<organism evidence="2 3">
    <name type="scientific">Marinicrinis sediminis</name>
    <dbReference type="NCBI Taxonomy" id="1652465"/>
    <lineage>
        <taxon>Bacteria</taxon>
        <taxon>Bacillati</taxon>
        <taxon>Bacillota</taxon>
        <taxon>Bacilli</taxon>
        <taxon>Bacillales</taxon>
        <taxon>Paenibacillaceae</taxon>
    </lineage>
</organism>
<evidence type="ECO:0000313" key="3">
    <source>
        <dbReference type="Proteomes" id="UP001597497"/>
    </source>
</evidence>
<dbReference type="Proteomes" id="UP001597497">
    <property type="component" value="Unassembled WGS sequence"/>
</dbReference>